<gene>
    <name evidence="2" type="ORF">Pla100_35090</name>
</gene>
<name>A0A5C6A9D2_9BACT</name>
<sequence>MTTNQILDDLHNTRRRLLADAGGTIEGLGAALRKRQQASGRRILKTRRTIRCTEAAKSGDSAVENQPSPLGDR</sequence>
<accession>A0A5C6A9D2</accession>
<evidence type="ECO:0000313" key="3">
    <source>
        <dbReference type="Proteomes" id="UP000316213"/>
    </source>
</evidence>
<proteinExistence type="predicted"/>
<organism evidence="2 3">
    <name type="scientific">Neorhodopirellula pilleata</name>
    <dbReference type="NCBI Taxonomy" id="2714738"/>
    <lineage>
        <taxon>Bacteria</taxon>
        <taxon>Pseudomonadati</taxon>
        <taxon>Planctomycetota</taxon>
        <taxon>Planctomycetia</taxon>
        <taxon>Pirellulales</taxon>
        <taxon>Pirellulaceae</taxon>
        <taxon>Neorhodopirellula</taxon>
    </lineage>
</organism>
<evidence type="ECO:0000256" key="1">
    <source>
        <dbReference type="SAM" id="MobiDB-lite"/>
    </source>
</evidence>
<feature type="compositionally biased region" description="Polar residues" evidence="1">
    <location>
        <begin position="63"/>
        <end position="73"/>
    </location>
</feature>
<dbReference type="EMBL" id="SJPM01000007">
    <property type="protein sequence ID" value="TWT94933.1"/>
    <property type="molecule type" value="Genomic_DNA"/>
</dbReference>
<protein>
    <submittedName>
        <fullName evidence="2">Uncharacterized protein</fullName>
    </submittedName>
</protein>
<comment type="caution">
    <text evidence="2">The sequence shown here is derived from an EMBL/GenBank/DDBJ whole genome shotgun (WGS) entry which is preliminary data.</text>
</comment>
<dbReference type="RefSeq" id="WP_197168016.1">
    <property type="nucleotide sequence ID" value="NZ_SJPM01000007.1"/>
</dbReference>
<dbReference type="AlphaFoldDB" id="A0A5C6A9D2"/>
<keyword evidence="3" id="KW-1185">Reference proteome</keyword>
<dbReference type="Proteomes" id="UP000316213">
    <property type="component" value="Unassembled WGS sequence"/>
</dbReference>
<feature type="region of interest" description="Disordered" evidence="1">
    <location>
        <begin position="52"/>
        <end position="73"/>
    </location>
</feature>
<evidence type="ECO:0000313" key="2">
    <source>
        <dbReference type="EMBL" id="TWT94933.1"/>
    </source>
</evidence>
<reference evidence="2 3" key="1">
    <citation type="submission" date="2019-02" db="EMBL/GenBank/DDBJ databases">
        <title>Deep-cultivation of Planctomycetes and their phenomic and genomic characterization uncovers novel biology.</title>
        <authorList>
            <person name="Wiegand S."/>
            <person name="Jogler M."/>
            <person name="Boedeker C."/>
            <person name="Pinto D."/>
            <person name="Vollmers J."/>
            <person name="Rivas-Marin E."/>
            <person name="Kohn T."/>
            <person name="Peeters S.H."/>
            <person name="Heuer A."/>
            <person name="Rast P."/>
            <person name="Oberbeckmann S."/>
            <person name="Bunk B."/>
            <person name="Jeske O."/>
            <person name="Meyerdierks A."/>
            <person name="Storesund J.E."/>
            <person name="Kallscheuer N."/>
            <person name="Luecker S."/>
            <person name="Lage O.M."/>
            <person name="Pohl T."/>
            <person name="Merkel B.J."/>
            <person name="Hornburger P."/>
            <person name="Mueller R.-W."/>
            <person name="Bruemmer F."/>
            <person name="Labrenz M."/>
            <person name="Spormann A.M."/>
            <person name="Op Den Camp H."/>
            <person name="Overmann J."/>
            <person name="Amann R."/>
            <person name="Jetten M.S.M."/>
            <person name="Mascher T."/>
            <person name="Medema M.H."/>
            <person name="Devos D.P."/>
            <person name="Kaster A.-K."/>
            <person name="Ovreas L."/>
            <person name="Rohde M."/>
            <person name="Galperin M.Y."/>
            <person name="Jogler C."/>
        </authorList>
    </citation>
    <scope>NUCLEOTIDE SEQUENCE [LARGE SCALE GENOMIC DNA]</scope>
    <source>
        <strain evidence="2 3">Pla100</strain>
    </source>
</reference>